<evidence type="ECO:0000313" key="4">
    <source>
        <dbReference type="Proteomes" id="UP001365846"/>
    </source>
</evidence>
<evidence type="ECO:0000313" key="3">
    <source>
        <dbReference type="EMBL" id="MEJ8810504.1"/>
    </source>
</evidence>
<accession>A0ABU8VA15</accession>
<keyword evidence="2" id="KW-0732">Signal</keyword>
<dbReference type="Proteomes" id="UP001365846">
    <property type="component" value="Unassembled WGS sequence"/>
</dbReference>
<feature type="compositionally biased region" description="Low complexity" evidence="1">
    <location>
        <begin position="344"/>
        <end position="359"/>
    </location>
</feature>
<evidence type="ECO:0000256" key="2">
    <source>
        <dbReference type="SAM" id="SignalP"/>
    </source>
</evidence>
<gene>
    <name evidence="3" type="ORF">WKW77_05445</name>
</gene>
<keyword evidence="4" id="KW-1185">Reference proteome</keyword>
<feature type="signal peptide" evidence="2">
    <location>
        <begin position="1"/>
        <end position="36"/>
    </location>
</feature>
<name>A0ABU8VA15_9BURK</name>
<feature type="chain" id="PRO_5045098426" description="FecR family protein" evidence="2">
    <location>
        <begin position="37"/>
        <end position="359"/>
    </location>
</feature>
<dbReference type="EMBL" id="JBBKZU010000002">
    <property type="protein sequence ID" value="MEJ8810504.1"/>
    <property type="molecule type" value="Genomic_DNA"/>
</dbReference>
<feature type="region of interest" description="Disordered" evidence="1">
    <location>
        <begin position="327"/>
        <end position="359"/>
    </location>
</feature>
<dbReference type="RefSeq" id="WP_340355824.1">
    <property type="nucleotide sequence ID" value="NZ_JBBKZU010000002.1"/>
</dbReference>
<reference evidence="3 4" key="1">
    <citation type="submission" date="2024-03" db="EMBL/GenBank/DDBJ databases">
        <title>Novel species of the genus Variovorax.</title>
        <authorList>
            <person name="Liu Q."/>
            <person name="Xin Y.-H."/>
        </authorList>
    </citation>
    <scope>NUCLEOTIDE SEQUENCE [LARGE SCALE GENOMIC DNA]</scope>
    <source>
        <strain evidence="3 4">KACC 18899</strain>
    </source>
</reference>
<protein>
    <recommendedName>
        <fullName evidence="5">FecR family protein</fullName>
    </recommendedName>
</protein>
<proteinExistence type="predicted"/>
<organism evidence="3 4">
    <name type="scientific">Variovorax ureilyticus</name>
    <dbReference type="NCBI Taxonomy" id="1836198"/>
    <lineage>
        <taxon>Bacteria</taxon>
        <taxon>Pseudomonadati</taxon>
        <taxon>Pseudomonadota</taxon>
        <taxon>Betaproteobacteria</taxon>
        <taxon>Burkholderiales</taxon>
        <taxon>Comamonadaceae</taxon>
        <taxon>Variovorax</taxon>
    </lineage>
</organism>
<sequence>MMLVASGTTPLRLARMLFGFLLLCAATLFASPFASAQSTSASPAPARSNGIVGIVEGDVALIRQTTRYTLAEGVLLNDQDIIETAPGAFAQIELPGGVLVGIGESTRLMLRPRVGKGLSAPPLYLLEGWLKTTASGAFGYVGPGIDVATQGGAAVIYSKGAQYELFVESGSARLTLRDGSQSVAQLAGGDFAQRREGSTPTVGQRATPEFLGKVPRQFRDQLPARGEQYAKRSVAPKPRGEITYADVAAWLRTEPALRLPLLPLWQSRATDLDFRAGAKADLAQHPEWERYADPEGYARRLAEEAERRRAREAAAAAARARAAAAAAAAASAVPAPAPGPAPASAPAASGTSAGRGTTQ</sequence>
<evidence type="ECO:0000256" key="1">
    <source>
        <dbReference type="SAM" id="MobiDB-lite"/>
    </source>
</evidence>
<evidence type="ECO:0008006" key="5">
    <source>
        <dbReference type="Google" id="ProtNLM"/>
    </source>
</evidence>
<comment type="caution">
    <text evidence="3">The sequence shown here is derived from an EMBL/GenBank/DDBJ whole genome shotgun (WGS) entry which is preliminary data.</text>
</comment>